<name>A0A380LMP3_9FIRM</name>
<protein>
    <submittedName>
        <fullName evidence="2">Uncharacterized protein</fullName>
    </submittedName>
</protein>
<reference evidence="2 3" key="1">
    <citation type="submission" date="2018-06" db="EMBL/GenBank/DDBJ databases">
        <authorList>
            <consortium name="Pathogen Informatics"/>
            <person name="Doyle S."/>
        </authorList>
    </citation>
    <scope>NUCLEOTIDE SEQUENCE [LARGE SCALE GENOMIC DNA]</scope>
    <source>
        <strain evidence="2 3">NCTC11087</strain>
    </source>
</reference>
<evidence type="ECO:0000313" key="2">
    <source>
        <dbReference type="EMBL" id="SUO04517.1"/>
    </source>
</evidence>
<evidence type="ECO:0000313" key="1">
    <source>
        <dbReference type="EMBL" id="MDB7982477.1"/>
    </source>
</evidence>
<dbReference type="EMBL" id="UHFX01000003">
    <property type="protein sequence ID" value="SUO04517.1"/>
    <property type="molecule type" value="Genomic_DNA"/>
</dbReference>
<dbReference type="RefSeq" id="WP_022790067.1">
    <property type="nucleotide sequence ID" value="NZ_CALEXM010000009.1"/>
</dbReference>
<dbReference type="EMBL" id="JAQLXO010000009">
    <property type="protein sequence ID" value="MDB7982477.1"/>
    <property type="molecule type" value="Genomic_DNA"/>
</dbReference>
<dbReference type="Proteomes" id="UP001212981">
    <property type="component" value="Unassembled WGS sequence"/>
</dbReference>
<proteinExistence type="predicted"/>
<gene>
    <name evidence="2" type="ORF">NCTC11087_01438</name>
    <name evidence="1" type="ORF">PND82_06575</name>
</gene>
<accession>A0A380LMP3</accession>
<dbReference type="OrthoDB" id="1842465at2"/>
<reference evidence="1" key="2">
    <citation type="submission" date="2023-01" db="EMBL/GenBank/DDBJ databases">
        <title>Human gut microbiome strain richness.</title>
        <authorList>
            <person name="Chen-Liaw A."/>
        </authorList>
    </citation>
    <scope>NUCLEOTIDE SEQUENCE</scope>
    <source>
        <strain evidence="1">D8_m1001271B151109d0_201107</strain>
    </source>
</reference>
<keyword evidence="3" id="KW-1185">Reference proteome</keyword>
<organism evidence="2 3">
    <name type="scientific">Faecalicoccus pleomorphus</name>
    <dbReference type="NCBI Taxonomy" id="1323"/>
    <lineage>
        <taxon>Bacteria</taxon>
        <taxon>Bacillati</taxon>
        <taxon>Bacillota</taxon>
        <taxon>Erysipelotrichia</taxon>
        <taxon>Erysipelotrichales</taxon>
        <taxon>Erysipelotrichaceae</taxon>
        <taxon>Faecalicoccus</taxon>
    </lineage>
</organism>
<dbReference type="GeneID" id="77462391"/>
<dbReference type="Proteomes" id="UP000255523">
    <property type="component" value="Unassembled WGS sequence"/>
</dbReference>
<dbReference type="AlphaFoldDB" id="A0A380LMP3"/>
<evidence type="ECO:0000313" key="3">
    <source>
        <dbReference type="Proteomes" id="UP000255523"/>
    </source>
</evidence>
<sequence>MIDYSDDFLGYLQLKQDLLFNKIPKKKILYYIQESLDEGKKRAAEFKNMSIKDIITQLNIDVHYTEENGDFFKVKFRAQSSIDREGKIKILLYKPSVQELAQANAVSFEEMWEIILAHECFHFLEFSSKEIVSEKLDSISTIKILNYTREAKIQSASEIAANGFAKEILHLDHLPNYYDYMFMLKEGSITYNDIEEEYQEFTKLF</sequence>